<dbReference type="InterPro" id="IPR009057">
    <property type="entry name" value="Homeodomain-like_sf"/>
</dbReference>
<dbReference type="PROSITE" id="PS50977">
    <property type="entry name" value="HTH_TETR_2"/>
    <property type="match status" value="1"/>
</dbReference>
<protein>
    <recommendedName>
        <fullName evidence="5">HTH tetR-type domain-containing protein</fullName>
    </recommendedName>
</protein>
<keyword evidence="7" id="KW-1185">Reference proteome</keyword>
<dbReference type="eggNOG" id="COG1309">
    <property type="taxonomic scope" value="Bacteria"/>
</dbReference>
<dbReference type="RefSeq" id="WP_038511843.1">
    <property type="nucleotide sequence ID" value="NZ_CP008953.1"/>
</dbReference>
<dbReference type="GO" id="GO:0003677">
    <property type="term" value="F:DNA binding"/>
    <property type="evidence" value="ECO:0007669"/>
    <property type="project" value="UniProtKB-UniRule"/>
</dbReference>
<dbReference type="PANTHER" id="PTHR47506:SF3">
    <property type="entry name" value="HTH-TYPE TRANSCRIPTIONAL REGULATOR LMRA"/>
    <property type="match status" value="1"/>
</dbReference>
<dbReference type="Proteomes" id="UP000028492">
    <property type="component" value="Chromosome"/>
</dbReference>
<dbReference type="KEGG" id="aja:AJAP_15015"/>
<evidence type="ECO:0000313" key="6">
    <source>
        <dbReference type="EMBL" id="AIG75879.1"/>
    </source>
</evidence>
<dbReference type="InterPro" id="IPR036271">
    <property type="entry name" value="Tet_transcr_reg_TetR-rel_C_sf"/>
</dbReference>
<dbReference type="AlphaFoldDB" id="A0A075UTQ5"/>
<keyword evidence="2 4" id="KW-0238">DNA-binding</keyword>
<feature type="domain" description="HTH tetR-type" evidence="5">
    <location>
        <begin position="3"/>
        <end position="63"/>
    </location>
</feature>
<gene>
    <name evidence="6" type="ORF">AJAP_15015</name>
</gene>
<evidence type="ECO:0000256" key="4">
    <source>
        <dbReference type="PROSITE-ProRule" id="PRU00335"/>
    </source>
</evidence>
<evidence type="ECO:0000256" key="3">
    <source>
        <dbReference type="ARBA" id="ARBA00023163"/>
    </source>
</evidence>
<dbReference type="SUPFAM" id="SSF46689">
    <property type="entry name" value="Homeodomain-like"/>
    <property type="match status" value="1"/>
</dbReference>
<dbReference type="HOGENOM" id="CLU_069356_23_2_11"/>
<evidence type="ECO:0000259" key="5">
    <source>
        <dbReference type="PROSITE" id="PS50977"/>
    </source>
</evidence>
<dbReference type="SUPFAM" id="SSF48498">
    <property type="entry name" value="Tetracyclin repressor-like, C-terminal domain"/>
    <property type="match status" value="1"/>
</dbReference>
<dbReference type="Pfam" id="PF16925">
    <property type="entry name" value="TetR_C_13"/>
    <property type="match status" value="1"/>
</dbReference>
<dbReference type="PANTHER" id="PTHR47506">
    <property type="entry name" value="TRANSCRIPTIONAL REGULATORY PROTEIN"/>
    <property type="match status" value="1"/>
</dbReference>
<dbReference type="EMBL" id="CP008953">
    <property type="protein sequence ID" value="AIG75879.1"/>
    <property type="molecule type" value="Genomic_DNA"/>
</dbReference>
<organism evidence="6 7">
    <name type="scientific">Amycolatopsis japonica</name>
    <dbReference type="NCBI Taxonomy" id="208439"/>
    <lineage>
        <taxon>Bacteria</taxon>
        <taxon>Bacillati</taxon>
        <taxon>Actinomycetota</taxon>
        <taxon>Actinomycetes</taxon>
        <taxon>Pseudonocardiales</taxon>
        <taxon>Pseudonocardiaceae</taxon>
        <taxon>Amycolatopsis</taxon>
        <taxon>Amycolatopsis japonica group</taxon>
    </lineage>
</organism>
<feature type="DNA-binding region" description="H-T-H motif" evidence="4">
    <location>
        <begin position="26"/>
        <end position="45"/>
    </location>
</feature>
<evidence type="ECO:0000313" key="7">
    <source>
        <dbReference type="Proteomes" id="UP000028492"/>
    </source>
</evidence>
<name>A0A075UTQ5_9PSEU</name>
<dbReference type="Gene3D" id="1.10.357.10">
    <property type="entry name" value="Tetracycline Repressor, domain 2"/>
    <property type="match status" value="1"/>
</dbReference>
<dbReference type="STRING" id="208439.AJAP_15015"/>
<keyword evidence="1" id="KW-0805">Transcription regulation</keyword>
<sequence>MGTRARERLLSTAEELFYAGGIRAVGIDRILEESGVGKASLYRHFPSKDALVEAVLRERDRTWRHWLSSTVDGYRLAPEDRILAVFDALFERFSRKDFRGCAFINTMVETADPASPVHAVAAEHKAALTEYLAGLLADAGRAEVGELAAQLVLIVDGAIVTAVRENAPDAAVRGKGIAAALLR</sequence>
<reference evidence="6 7" key="1">
    <citation type="journal article" date="2014" name="J. Biotechnol.">
        <title>Complete genome sequence of the actinobacterium Amycolatopsis japonica MG417-CF17(T) (=DSM 44213T) producing (S,S)-N,N'-ethylenediaminedisuccinic acid.</title>
        <authorList>
            <person name="Stegmann E."/>
            <person name="Albersmeier A."/>
            <person name="Spohn M."/>
            <person name="Gert H."/>
            <person name="Weber T."/>
            <person name="Wohlleben W."/>
            <person name="Kalinowski J."/>
            <person name="Ruckert C."/>
        </authorList>
    </citation>
    <scope>NUCLEOTIDE SEQUENCE [LARGE SCALE GENOMIC DNA]</scope>
    <source>
        <strain evidence="7">MG417-CF17 (DSM 44213)</strain>
    </source>
</reference>
<dbReference type="Pfam" id="PF00440">
    <property type="entry name" value="TetR_N"/>
    <property type="match status" value="1"/>
</dbReference>
<dbReference type="PRINTS" id="PR00455">
    <property type="entry name" value="HTHTETR"/>
</dbReference>
<evidence type="ECO:0000256" key="1">
    <source>
        <dbReference type="ARBA" id="ARBA00023015"/>
    </source>
</evidence>
<proteinExistence type="predicted"/>
<evidence type="ECO:0000256" key="2">
    <source>
        <dbReference type="ARBA" id="ARBA00023125"/>
    </source>
</evidence>
<accession>A0A075UTQ5</accession>
<dbReference type="InterPro" id="IPR011075">
    <property type="entry name" value="TetR_C"/>
</dbReference>
<keyword evidence="3" id="KW-0804">Transcription</keyword>
<dbReference type="InterPro" id="IPR001647">
    <property type="entry name" value="HTH_TetR"/>
</dbReference>